<dbReference type="STRING" id="46177.SAMN05660976_02605"/>
<protein>
    <submittedName>
        <fullName evidence="2">Dihydrofolate reductase</fullName>
    </submittedName>
</protein>
<dbReference type="AlphaFoldDB" id="A0A1H7QLV6"/>
<dbReference type="Proteomes" id="UP000198953">
    <property type="component" value="Unassembled WGS sequence"/>
</dbReference>
<evidence type="ECO:0000313" key="2">
    <source>
        <dbReference type="EMBL" id="SEL48932.1"/>
    </source>
</evidence>
<dbReference type="EMBL" id="FOBF01000005">
    <property type="protein sequence ID" value="SEL48932.1"/>
    <property type="molecule type" value="Genomic_DNA"/>
</dbReference>
<keyword evidence="3" id="KW-1185">Reference proteome</keyword>
<name>A0A1H7QLV6_9ACTN</name>
<gene>
    <name evidence="2" type="ORF">SAMN05660976_02605</name>
</gene>
<dbReference type="Pfam" id="PF01872">
    <property type="entry name" value="RibD_C"/>
    <property type="match status" value="1"/>
</dbReference>
<dbReference type="GO" id="GO:0009231">
    <property type="term" value="P:riboflavin biosynthetic process"/>
    <property type="evidence" value="ECO:0007669"/>
    <property type="project" value="InterPro"/>
</dbReference>
<dbReference type="InterPro" id="IPR002734">
    <property type="entry name" value="RibDG_C"/>
</dbReference>
<dbReference type="InterPro" id="IPR050765">
    <property type="entry name" value="Riboflavin_Biosynth_HTPR"/>
</dbReference>
<dbReference type="OrthoDB" id="7342392at2"/>
<dbReference type="InterPro" id="IPR024072">
    <property type="entry name" value="DHFR-like_dom_sf"/>
</dbReference>
<dbReference type="GO" id="GO:0008703">
    <property type="term" value="F:5-amino-6-(5-phosphoribosylamino)uracil reductase activity"/>
    <property type="evidence" value="ECO:0007669"/>
    <property type="project" value="InterPro"/>
</dbReference>
<organism evidence="2 3">
    <name type="scientific">Nonomuraea pusilla</name>
    <dbReference type="NCBI Taxonomy" id="46177"/>
    <lineage>
        <taxon>Bacteria</taxon>
        <taxon>Bacillati</taxon>
        <taxon>Actinomycetota</taxon>
        <taxon>Actinomycetes</taxon>
        <taxon>Streptosporangiales</taxon>
        <taxon>Streptosporangiaceae</taxon>
        <taxon>Nonomuraea</taxon>
    </lineage>
</organism>
<feature type="domain" description="Bacterial bifunctional deaminase-reductase C-terminal" evidence="1">
    <location>
        <begin position="6"/>
        <end position="185"/>
    </location>
</feature>
<reference evidence="2 3" key="1">
    <citation type="submission" date="2016-10" db="EMBL/GenBank/DDBJ databases">
        <authorList>
            <person name="de Groot N.N."/>
        </authorList>
    </citation>
    <scope>NUCLEOTIDE SEQUENCE [LARGE SCALE GENOMIC DNA]</scope>
    <source>
        <strain evidence="2 3">DSM 43357</strain>
    </source>
</reference>
<dbReference type="PANTHER" id="PTHR38011">
    <property type="entry name" value="DIHYDROFOLATE REDUCTASE FAMILY PROTEIN (AFU_ORTHOLOGUE AFUA_8G06820)"/>
    <property type="match status" value="1"/>
</dbReference>
<evidence type="ECO:0000259" key="1">
    <source>
        <dbReference type="Pfam" id="PF01872"/>
    </source>
</evidence>
<dbReference type="SUPFAM" id="SSF53597">
    <property type="entry name" value="Dihydrofolate reductase-like"/>
    <property type="match status" value="1"/>
</dbReference>
<dbReference type="PANTHER" id="PTHR38011:SF2">
    <property type="entry name" value="BIFUNCTIONAL DEAMINASE-REDUCTASE DOMAIN PROTEIN"/>
    <property type="match status" value="1"/>
</dbReference>
<dbReference type="Gene3D" id="3.40.430.10">
    <property type="entry name" value="Dihydrofolate Reductase, subunit A"/>
    <property type="match status" value="1"/>
</dbReference>
<sequence length="192" mass="20589">MGMISVFVSVCVDGVMQGPGRADEDTRGGFRHGGWGVGYADEVAGRYVAETGRAAAMLFGRRSYDDVLGHWTSVSEPNPFTEALVNARKYVVSRDAGRRLAHPNSTLLAGEATGTVARLKDEVEGVIRVIGSGELVRSLHAAGLVEEYVLLIHPIVLGSGTRLFGEGERTDLMLQEAVTTTTGVVIARYRVK</sequence>
<accession>A0A1H7QLV6</accession>
<proteinExistence type="predicted"/>
<evidence type="ECO:0000313" key="3">
    <source>
        <dbReference type="Proteomes" id="UP000198953"/>
    </source>
</evidence>